<organism evidence="3 4">
    <name type="scientific">Luteolibacter rhizosphaerae</name>
    <dbReference type="NCBI Taxonomy" id="2989719"/>
    <lineage>
        <taxon>Bacteria</taxon>
        <taxon>Pseudomonadati</taxon>
        <taxon>Verrucomicrobiota</taxon>
        <taxon>Verrucomicrobiia</taxon>
        <taxon>Verrucomicrobiales</taxon>
        <taxon>Verrucomicrobiaceae</taxon>
        <taxon>Luteolibacter</taxon>
    </lineage>
</organism>
<feature type="transmembrane region" description="Helical" evidence="2">
    <location>
        <begin position="16"/>
        <end position="36"/>
    </location>
</feature>
<keyword evidence="2" id="KW-0812">Transmembrane</keyword>
<evidence type="ECO:0000256" key="1">
    <source>
        <dbReference type="SAM" id="MobiDB-lite"/>
    </source>
</evidence>
<dbReference type="EMBL" id="JAPDDR010000011">
    <property type="protein sequence ID" value="MCW1915966.1"/>
    <property type="molecule type" value="Genomic_DNA"/>
</dbReference>
<dbReference type="RefSeq" id="WP_264515530.1">
    <property type="nucleotide sequence ID" value="NZ_JAPDDR010000011.1"/>
</dbReference>
<evidence type="ECO:0000313" key="3">
    <source>
        <dbReference type="EMBL" id="MCW1915966.1"/>
    </source>
</evidence>
<protein>
    <submittedName>
        <fullName evidence="3">Uncharacterized protein</fullName>
    </submittedName>
</protein>
<comment type="caution">
    <text evidence="3">The sequence shown here is derived from an EMBL/GenBank/DDBJ whole genome shotgun (WGS) entry which is preliminary data.</text>
</comment>
<evidence type="ECO:0000256" key="2">
    <source>
        <dbReference type="SAM" id="Phobius"/>
    </source>
</evidence>
<gene>
    <name evidence="3" type="ORF">OJ996_20430</name>
</gene>
<dbReference type="Proteomes" id="UP001165653">
    <property type="component" value="Unassembled WGS sequence"/>
</dbReference>
<sequence>MKPPTDPGPPRQPSSGAAIAILGALVIVVIIAIAIIKGSRPSADNPPNGMPQNIRGSP</sequence>
<keyword evidence="2" id="KW-0472">Membrane</keyword>
<reference evidence="3" key="1">
    <citation type="submission" date="2022-10" db="EMBL/GenBank/DDBJ databases">
        <title>Luteolibacter sp. GHJ8, whole genome shotgun sequencing project.</title>
        <authorList>
            <person name="Zhao G."/>
            <person name="Shen L."/>
        </authorList>
    </citation>
    <scope>NUCLEOTIDE SEQUENCE</scope>
    <source>
        <strain evidence="3">GHJ8</strain>
    </source>
</reference>
<evidence type="ECO:0000313" key="4">
    <source>
        <dbReference type="Proteomes" id="UP001165653"/>
    </source>
</evidence>
<keyword evidence="4" id="KW-1185">Reference proteome</keyword>
<proteinExistence type="predicted"/>
<accession>A0ABT3G7Y9</accession>
<name>A0ABT3G7Y9_9BACT</name>
<feature type="region of interest" description="Disordered" evidence="1">
    <location>
        <begin position="39"/>
        <end position="58"/>
    </location>
</feature>
<keyword evidence="2" id="KW-1133">Transmembrane helix</keyword>